<dbReference type="EMBL" id="BKCJ010215608">
    <property type="protein sequence ID" value="GEY84910.1"/>
    <property type="molecule type" value="Genomic_DNA"/>
</dbReference>
<feature type="non-terminal residue" evidence="4">
    <location>
        <position position="307"/>
    </location>
</feature>
<dbReference type="InterPro" id="IPR054722">
    <property type="entry name" value="PolX-like_BBD"/>
</dbReference>
<dbReference type="Pfam" id="PF22936">
    <property type="entry name" value="Pol_BBD"/>
    <property type="match status" value="1"/>
</dbReference>
<evidence type="ECO:0000313" key="4">
    <source>
        <dbReference type="EMBL" id="GEY84910.1"/>
    </source>
</evidence>
<evidence type="ECO:0000259" key="3">
    <source>
        <dbReference type="Pfam" id="PF22936"/>
    </source>
</evidence>
<reference evidence="4" key="1">
    <citation type="journal article" date="2019" name="Sci. Rep.">
        <title>Draft genome of Tanacetum cinerariifolium, the natural source of mosquito coil.</title>
        <authorList>
            <person name="Yamashiro T."/>
            <person name="Shiraishi A."/>
            <person name="Satake H."/>
            <person name="Nakayama K."/>
        </authorList>
    </citation>
    <scope>NUCLEOTIDE SEQUENCE</scope>
</reference>
<name>A0A699HWX8_TANCI</name>
<proteinExistence type="predicted"/>
<evidence type="ECO:0000256" key="1">
    <source>
        <dbReference type="SAM" id="MobiDB-lite"/>
    </source>
</evidence>
<accession>A0A699HWX8</accession>
<feature type="compositionally biased region" description="Basic and acidic residues" evidence="1">
    <location>
        <begin position="76"/>
        <end position="86"/>
    </location>
</feature>
<dbReference type="AlphaFoldDB" id="A0A699HWX8"/>
<organism evidence="4">
    <name type="scientific">Tanacetum cinerariifolium</name>
    <name type="common">Dalmatian daisy</name>
    <name type="synonym">Chrysanthemum cinerariifolium</name>
    <dbReference type="NCBI Taxonomy" id="118510"/>
    <lineage>
        <taxon>Eukaryota</taxon>
        <taxon>Viridiplantae</taxon>
        <taxon>Streptophyta</taxon>
        <taxon>Embryophyta</taxon>
        <taxon>Tracheophyta</taxon>
        <taxon>Spermatophyta</taxon>
        <taxon>Magnoliopsida</taxon>
        <taxon>eudicotyledons</taxon>
        <taxon>Gunneridae</taxon>
        <taxon>Pentapetalae</taxon>
        <taxon>asterids</taxon>
        <taxon>campanulids</taxon>
        <taxon>Asterales</taxon>
        <taxon>Asteraceae</taxon>
        <taxon>Asteroideae</taxon>
        <taxon>Anthemideae</taxon>
        <taxon>Anthemidinae</taxon>
        <taxon>Tanacetum</taxon>
    </lineage>
</organism>
<feature type="region of interest" description="Disordered" evidence="1">
    <location>
        <begin position="59"/>
        <end position="104"/>
    </location>
</feature>
<comment type="caution">
    <text evidence="4">The sequence shown here is derived from an EMBL/GenBank/DDBJ whole genome shotgun (WGS) entry which is preliminary data.</text>
</comment>
<protein>
    <submittedName>
        <fullName evidence="4">Copia protein</fullName>
    </submittedName>
</protein>
<sequence length="307" mass="35000">EVLRALYPKWKAKVTTIEESKDLTSLSLDELIGNLKVHDMIIKKDSEIVKAKRERKSLALKSKKESSDEECSNSEKCPKPPKDENQRAFVGGSRSDSGEEDDKKICLGVDSDPDEWIKDSGRSKHMMGNRNLFSSYKAYNRVNVIFGGNLHGNIIGKGQICDNKCRVSFSEHDSEITKDGKVIVSQPRNMTIIGTKWAFRNKLDEKGVVSRNKARLVAQGYNQQESIDYDETYALFVRLEYIRILLAYACALYFKLFQMDVKSAFLNGFITEKVYVAQPPGFIDFEKPDQVYKLKKALYDLKQAHKS</sequence>
<evidence type="ECO:0000259" key="2">
    <source>
        <dbReference type="Pfam" id="PF07727"/>
    </source>
</evidence>
<gene>
    <name evidence="4" type="ORF">Tci_456884</name>
</gene>
<feature type="non-terminal residue" evidence="4">
    <location>
        <position position="1"/>
    </location>
</feature>
<dbReference type="Pfam" id="PF07727">
    <property type="entry name" value="RVT_2"/>
    <property type="match status" value="1"/>
</dbReference>
<feature type="domain" description="Reverse transcriptase Ty1/copia-type" evidence="2">
    <location>
        <begin position="183"/>
        <end position="305"/>
    </location>
</feature>
<dbReference type="InterPro" id="IPR013103">
    <property type="entry name" value="RVT_2"/>
</dbReference>
<feature type="domain" description="Retrovirus-related Pol polyprotein from transposon TNT 1-94-like beta-barrel" evidence="3">
    <location>
        <begin position="116"/>
        <end position="161"/>
    </location>
</feature>